<sequence length="260" mass="28143">MGQGELAALTSPPKFTDIESERAYLKERLVASLRIFAKLGFDHHVAGHLTVRDPEHHDSFWVNPFGLSFAIMTVSDLILVSHDGKVIGGGKPGRRVVNAAGFAIHSAIHRARPDVNAICHSHSVYGKAWSTLVEPLPITTQDACSFYNDCALLKDFGGVVITTGEGNAVAGALGQKKAVVLANHGILTVGTTIDSAVAWFILLEEQCHVALLAKAAGTPVPIDEPQAIFTHKETGSERSGFFMASPYFQNIEREREEYIK</sequence>
<dbReference type="Proteomes" id="UP000193467">
    <property type="component" value="Unassembled WGS sequence"/>
</dbReference>
<accession>A0A1Y2FZR5</accession>
<dbReference type="FunCoup" id="A0A1Y2FZR5">
    <property type="interactions" value="3"/>
</dbReference>
<dbReference type="InterPro" id="IPR036409">
    <property type="entry name" value="Aldolase_II/adducin_N_sf"/>
</dbReference>
<dbReference type="SUPFAM" id="SSF53639">
    <property type="entry name" value="AraD/HMP-PK domain-like"/>
    <property type="match status" value="1"/>
</dbReference>
<name>A0A1Y2FZR5_9BASI</name>
<dbReference type="NCBIfam" id="NF004855">
    <property type="entry name" value="PRK06208.1"/>
    <property type="match status" value="1"/>
</dbReference>
<dbReference type="OrthoDB" id="3238794at2759"/>
<dbReference type="Gene3D" id="3.40.225.10">
    <property type="entry name" value="Class II aldolase/adducin N-terminal domain"/>
    <property type="match status" value="1"/>
</dbReference>
<gene>
    <name evidence="2" type="ORF">BCR35DRAFT_317380</name>
</gene>
<dbReference type="InterPro" id="IPR001303">
    <property type="entry name" value="Aldolase_II/adducin_N"/>
</dbReference>
<dbReference type="Pfam" id="PF00596">
    <property type="entry name" value="Aldolase_II"/>
    <property type="match status" value="1"/>
</dbReference>
<dbReference type="GO" id="GO:0051015">
    <property type="term" value="F:actin filament binding"/>
    <property type="evidence" value="ECO:0007669"/>
    <property type="project" value="TreeGrafter"/>
</dbReference>
<feature type="domain" description="Class II aldolase/adducin N-terminal" evidence="1">
    <location>
        <begin position="27"/>
        <end position="211"/>
    </location>
</feature>
<reference evidence="2 3" key="1">
    <citation type="submission" date="2016-07" db="EMBL/GenBank/DDBJ databases">
        <title>Pervasive Adenine N6-methylation of Active Genes in Fungi.</title>
        <authorList>
            <consortium name="DOE Joint Genome Institute"/>
            <person name="Mondo S.J."/>
            <person name="Dannebaum R.O."/>
            <person name="Kuo R.C."/>
            <person name="Labutti K."/>
            <person name="Haridas S."/>
            <person name="Kuo A."/>
            <person name="Salamov A."/>
            <person name="Ahrendt S.R."/>
            <person name="Lipzen A."/>
            <person name="Sullivan W."/>
            <person name="Andreopoulos W.B."/>
            <person name="Clum A."/>
            <person name="Lindquist E."/>
            <person name="Daum C."/>
            <person name="Ramamoorthy G.K."/>
            <person name="Gryganskyi A."/>
            <person name="Culley D."/>
            <person name="Magnuson J.K."/>
            <person name="James T.Y."/>
            <person name="O'Malley M.A."/>
            <person name="Stajich J.E."/>
            <person name="Spatafora J.W."/>
            <person name="Visel A."/>
            <person name="Grigoriev I.V."/>
        </authorList>
    </citation>
    <scope>NUCLEOTIDE SEQUENCE [LARGE SCALE GENOMIC DNA]</scope>
    <source>
        <strain evidence="2 3">62-1032</strain>
    </source>
</reference>
<keyword evidence="3" id="KW-1185">Reference proteome</keyword>
<comment type="caution">
    <text evidence="2">The sequence shown here is derived from an EMBL/GenBank/DDBJ whole genome shotgun (WGS) entry which is preliminary data.</text>
</comment>
<proteinExistence type="predicted"/>
<dbReference type="SMART" id="SM01007">
    <property type="entry name" value="Aldolase_II"/>
    <property type="match status" value="1"/>
</dbReference>
<evidence type="ECO:0000313" key="2">
    <source>
        <dbReference type="EMBL" id="ORY89026.1"/>
    </source>
</evidence>
<dbReference type="InParanoid" id="A0A1Y2FZR5"/>
<dbReference type="FunFam" id="3.40.225.10:FF:000009">
    <property type="entry name" value="Class II aldolase/adducin N-terminal"/>
    <property type="match status" value="1"/>
</dbReference>
<dbReference type="GO" id="GO:0005856">
    <property type="term" value="C:cytoskeleton"/>
    <property type="evidence" value="ECO:0007669"/>
    <property type="project" value="TreeGrafter"/>
</dbReference>
<dbReference type="PANTHER" id="PTHR10672:SF39">
    <property type="entry name" value="CLASS II ALDOLASE_ADDUCIN N-TERMINAL DOMAIN-CONTAINING PROTEIN"/>
    <property type="match status" value="1"/>
</dbReference>
<dbReference type="InterPro" id="IPR051017">
    <property type="entry name" value="Aldolase-II_Adducin_sf"/>
</dbReference>
<protein>
    <submittedName>
        <fullName evidence="2">Class II aldolase/adducin, N-terminal domain-containing protein</fullName>
    </submittedName>
</protein>
<dbReference type="PANTHER" id="PTHR10672">
    <property type="entry name" value="ADDUCIN"/>
    <property type="match status" value="1"/>
</dbReference>
<dbReference type="EMBL" id="MCGR01000007">
    <property type="protein sequence ID" value="ORY89026.1"/>
    <property type="molecule type" value="Genomic_DNA"/>
</dbReference>
<evidence type="ECO:0000259" key="1">
    <source>
        <dbReference type="SMART" id="SM01007"/>
    </source>
</evidence>
<evidence type="ECO:0000313" key="3">
    <source>
        <dbReference type="Proteomes" id="UP000193467"/>
    </source>
</evidence>
<dbReference type="AlphaFoldDB" id="A0A1Y2FZR5"/>
<dbReference type="STRING" id="106004.A0A1Y2FZR5"/>
<organism evidence="2 3">
    <name type="scientific">Leucosporidium creatinivorum</name>
    <dbReference type="NCBI Taxonomy" id="106004"/>
    <lineage>
        <taxon>Eukaryota</taxon>
        <taxon>Fungi</taxon>
        <taxon>Dikarya</taxon>
        <taxon>Basidiomycota</taxon>
        <taxon>Pucciniomycotina</taxon>
        <taxon>Microbotryomycetes</taxon>
        <taxon>Leucosporidiales</taxon>
        <taxon>Leucosporidium</taxon>
    </lineage>
</organism>